<gene>
    <name evidence="2" type="ORF">TK0001_5478</name>
</gene>
<evidence type="ECO:0000313" key="2">
    <source>
        <dbReference type="EMBL" id="SOR32044.1"/>
    </source>
</evidence>
<evidence type="ECO:0000313" key="3">
    <source>
        <dbReference type="Proteomes" id="UP000233769"/>
    </source>
</evidence>
<feature type="region of interest" description="Disordered" evidence="1">
    <location>
        <begin position="15"/>
        <end position="64"/>
    </location>
</feature>
<accession>A0A2N9AXI9</accession>
<evidence type="ECO:0000256" key="1">
    <source>
        <dbReference type="SAM" id="MobiDB-lite"/>
    </source>
</evidence>
<dbReference type="Proteomes" id="UP000233769">
    <property type="component" value="Chromosome tk0001"/>
</dbReference>
<reference evidence="3" key="1">
    <citation type="submission" date="2017-10" db="EMBL/GenBank/DDBJ databases">
        <authorList>
            <person name="Regsiter A."/>
            <person name="William W."/>
        </authorList>
    </citation>
    <scope>NUCLEOTIDE SEQUENCE [LARGE SCALE GENOMIC DNA]</scope>
</reference>
<proteinExistence type="predicted"/>
<dbReference type="AlphaFoldDB" id="A0A2N9AXI9"/>
<protein>
    <submittedName>
        <fullName evidence="2">Uncharacterized protein</fullName>
    </submittedName>
</protein>
<organism evidence="2 3">
    <name type="scientific">Methylorubrum extorquens</name>
    <name type="common">Methylobacterium dichloromethanicum</name>
    <name type="synonym">Methylobacterium extorquens</name>
    <dbReference type="NCBI Taxonomy" id="408"/>
    <lineage>
        <taxon>Bacteria</taxon>
        <taxon>Pseudomonadati</taxon>
        <taxon>Pseudomonadota</taxon>
        <taxon>Alphaproteobacteria</taxon>
        <taxon>Hyphomicrobiales</taxon>
        <taxon>Methylobacteriaceae</taxon>
        <taxon>Methylorubrum</taxon>
    </lineage>
</organism>
<dbReference type="EMBL" id="LT962688">
    <property type="protein sequence ID" value="SOR32044.1"/>
    <property type="molecule type" value="Genomic_DNA"/>
</dbReference>
<name>A0A2N9AXI9_METEX</name>
<sequence length="64" mass="6951">MICSAYNLLRWHGSDARPGRGSLARPVPGRKLATSPFHSPLRPSAQPNLVSDRPYPAPRLSSSV</sequence>